<evidence type="ECO:0000313" key="2">
    <source>
        <dbReference type="EMBL" id="MDQ0263828.1"/>
    </source>
</evidence>
<dbReference type="InterPro" id="IPR024735">
    <property type="entry name" value="TcpC"/>
</dbReference>
<sequence length="336" mass="38412">MNKVNIYLNQAKAFLGKFQKKEKKKGNPKPKQVSKRSVNISILTGVVVITGLTLLSSLRAITLYSRVTGLQKTITKVKQEKAQLPTQSQNIDKSLEIYLTNYVRTYFTLAGDAEKQAQQLDYLNTYYKTVPDIKAQGQTRNPTELKYYQLIKVEHNVAIFRVGYQETIKRDGKDQVQSFDTGFNIPYGTDKDKYYIAGLPWFSAIESKQANPADDREKLDLSLTDTFSNNEKKKLTKFLEVFFTNYTTNQDNLNLIADNVSVVPNTEYKSIDFTYFKKGQGDTIIAYVQATFKVGETTHAENFTFTIKKQSGSYVVTHLDHTIPKDYADNQENERN</sequence>
<evidence type="ECO:0000256" key="1">
    <source>
        <dbReference type="SAM" id="Phobius"/>
    </source>
</evidence>
<dbReference type="RefSeq" id="WP_003053776.1">
    <property type="nucleotide sequence ID" value="NZ_CP066073.1"/>
</dbReference>
<evidence type="ECO:0000313" key="3">
    <source>
        <dbReference type="Proteomes" id="UP001237071"/>
    </source>
</evidence>
<reference evidence="2 3" key="1">
    <citation type="submission" date="2023-07" db="EMBL/GenBank/DDBJ databases">
        <title>Genomic Encyclopedia of Type Strains, Phase IV (KMG-IV): sequencing the most valuable type-strain genomes for metagenomic binning, comparative biology and taxonomic classification.</title>
        <authorList>
            <person name="Goeker M."/>
        </authorList>
    </citation>
    <scope>NUCLEOTIDE SEQUENCE [LARGE SCALE GENOMIC DNA]</scope>
    <source>
        <strain evidence="2 3">DSM 23147</strain>
    </source>
</reference>
<dbReference type="CDD" id="cd16386">
    <property type="entry name" value="TcpC_N"/>
    <property type="match status" value="1"/>
</dbReference>
<protein>
    <recommendedName>
        <fullName evidence="4">Conjugal transfer protein</fullName>
    </recommendedName>
</protein>
<gene>
    <name evidence="2" type="ORF">J2S26_001931</name>
</gene>
<keyword evidence="1" id="KW-1133">Transmembrane helix</keyword>
<organism evidence="2 3">
    <name type="scientific">Streptococcus dysgalactiae</name>
    <dbReference type="NCBI Taxonomy" id="1334"/>
    <lineage>
        <taxon>Bacteria</taxon>
        <taxon>Bacillati</taxon>
        <taxon>Bacillota</taxon>
        <taxon>Bacilli</taxon>
        <taxon>Lactobacillales</taxon>
        <taxon>Streptococcaceae</taxon>
        <taxon>Streptococcus</taxon>
    </lineage>
</organism>
<feature type="transmembrane region" description="Helical" evidence="1">
    <location>
        <begin position="38"/>
        <end position="58"/>
    </location>
</feature>
<name>A0ABU0A957_STRDY</name>
<accession>A0ABU0A957</accession>
<dbReference type="InterPro" id="IPR035628">
    <property type="entry name" value="TcpC_C"/>
</dbReference>
<dbReference type="EMBL" id="JAUSTL010000022">
    <property type="protein sequence ID" value="MDQ0263828.1"/>
    <property type="molecule type" value="Genomic_DNA"/>
</dbReference>
<keyword evidence="1" id="KW-0472">Membrane</keyword>
<proteinExistence type="predicted"/>
<dbReference type="CDD" id="cd16428">
    <property type="entry name" value="TcpC_C"/>
    <property type="match status" value="1"/>
</dbReference>
<keyword evidence="3" id="KW-1185">Reference proteome</keyword>
<dbReference type="Pfam" id="PF12642">
    <property type="entry name" value="TpcC"/>
    <property type="match status" value="1"/>
</dbReference>
<evidence type="ECO:0008006" key="4">
    <source>
        <dbReference type="Google" id="ProtNLM"/>
    </source>
</evidence>
<comment type="caution">
    <text evidence="2">The sequence shown here is derived from an EMBL/GenBank/DDBJ whole genome shotgun (WGS) entry which is preliminary data.</text>
</comment>
<dbReference type="Gene3D" id="3.10.450.540">
    <property type="match status" value="1"/>
</dbReference>
<keyword evidence="1" id="KW-0812">Transmembrane</keyword>
<dbReference type="Proteomes" id="UP001237071">
    <property type="component" value="Unassembled WGS sequence"/>
</dbReference>